<evidence type="ECO:0000313" key="3">
    <source>
        <dbReference type="EMBL" id="CAE4620844.1"/>
    </source>
</evidence>
<dbReference type="EMBL" id="HBNS01028050">
    <property type="protein sequence ID" value="CAE4620844.1"/>
    <property type="molecule type" value="Transcribed_RNA"/>
</dbReference>
<feature type="region of interest" description="Disordered" evidence="2">
    <location>
        <begin position="88"/>
        <end position="117"/>
    </location>
</feature>
<keyword evidence="1" id="KW-0175">Coiled coil</keyword>
<evidence type="ECO:0000256" key="1">
    <source>
        <dbReference type="SAM" id="Coils"/>
    </source>
</evidence>
<proteinExistence type="predicted"/>
<reference evidence="3" key="1">
    <citation type="submission" date="2021-01" db="EMBL/GenBank/DDBJ databases">
        <authorList>
            <person name="Corre E."/>
            <person name="Pelletier E."/>
            <person name="Niang G."/>
            <person name="Scheremetjew M."/>
            <person name="Finn R."/>
            <person name="Kale V."/>
            <person name="Holt S."/>
            <person name="Cochrane G."/>
            <person name="Meng A."/>
            <person name="Brown T."/>
            <person name="Cohen L."/>
        </authorList>
    </citation>
    <scope>NUCLEOTIDE SEQUENCE</scope>
    <source>
        <strain evidence="3">GSO104</strain>
    </source>
</reference>
<evidence type="ECO:0000256" key="2">
    <source>
        <dbReference type="SAM" id="MobiDB-lite"/>
    </source>
</evidence>
<feature type="compositionally biased region" description="Pro residues" evidence="2">
    <location>
        <begin position="88"/>
        <end position="99"/>
    </location>
</feature>
<dbReference type="AlphaFoldDB" id="A0A7S4RS02"/>
<gene>
    <name evidence="3" type="ORF">DBRI00130_LOCUS22054</name>
</gene>
<name>A0A7S4RS02_9STRA</name>
<feature type="coiled-coil region" evidence="1">
    <location>
        <begin position="34"/>
        <end position="68"/>
    </location>
</feature>
<accession>A0A7S4RS02</accession>
<protein>
    <submittedName>
        <fullName evidence="3">Uncharacterized protein</fullName>
    </submittedName>
</protein>
<feature type="compositionally biased region" description="Basic and acidic residues" evidence="2">
    <location>
        <begin position="108"/>
        <end position="117"/>
    </location>
</feature>
<organism evidence="3">
    <name type="scientific">Ditylum brightwellii</name>
    <dbReference type="NCBI Taxonomy" id="49249"/>
    <lineage>
        <taxon>Eukaryota</taxon>
        <taxon>Sar</taxon>
        <taxon>Stramenopiles</taxon>
        <taxon>Ochrophyta</taxon>
        <taxon>Bacillariophyta</taxon>
        <taxon>Mediophyceae</taxon>
        <taxon>Lithodesmiophycidae</taxon>
        <taxon>Lithodesmiales</taxon>
        <taxon>Lithodesmiaceae</taxon>
        <taxon>Ditylum</taxon>
    </lineage>
</organism>
<sequence>MIPKSLSPLPPYPPSYLSKRVKYIQQVFAREASIVSSQEAADAAEDANELYEEAKEEWSVKMVALKEDGEESEGPPPMPVPPPIPAPVHVPPIPIPPCLPDEEEEEEEKTKKAKEQLSIPEDKLHLVSHLDQTCFHVTNGRYSGLITNNFADPQFVGPNAPGITGLNVSGGTGLATSYVGSSSGGGGGASHSSSYYAGVSGVLTNNGSGGGGGGAAKHNTGSTDPTSKKKILCLQKHLRRYRYLHLARIKTNHGTRWFRSRTDTYIDYQGGGVCESEWESWWYVCGGEWGDVSGCE</sequence>